<gene>
    <name evidence="1" type="ORF">HVY52_00120</name>
</gene>
<evidence type="ECO:0000313" key="1">
    <source>
        <dbReference type="EMBL" id="QLM98296.1"/>
    </source>
</evidence>
<dbReference type="PANTHER" id="PTHR43273:SF3">
    <property type="entry name" value="ANAEROBIC SULFATASE-MATURATING ENZYME HOMOLOG ASLB-RELATED"/>
    <property type="match status" value="1"/>
</dbReference>
<sequence>MENQKQWHPLVVEREHACQPTAFYQQIKQLETQNIQLIPFVAYDENGNMTENSVTPQLWGSFLISVFNIWVREDIHRISIQLFDTTLKRWCQRKSDTEKQKSSRLNASCQACDVFRLCEDNCPVTNVCEKSALCEGYKAFFEHSSPYMRVLRDLIKQHRSPLELMAMLR</sequence>
<reference evidence="1 2" key="1">
    <citation type="submission" date="2020-06" db="EMBL/GenBank/DDBJ databases">
        <title>REHAB project genomes.</title>
        <authorList>
            <person name="Shaw L.P."/>
        </authorList>
    </citation>
    <scope>NUCLEOTIDE SEQUENCE [LARGE SCALE GENOMIC DNA]</scope>
    <source>
        <strain evidence="1 2">RHB28-C13</strain>
    </source>
</reference>
<accession>A0A7K4HVB9</accession>
<dbReference type="InterPro" id="IPR023867">
    <property type="entry name" value="Sulphatase_maturase_rSAM"/>
</dbReference>
<dbReference type="InterPro" id="IPR013785">
    <property type="entry name" value="Aldolase_TIM"/>
</dbReference>
<dbReference type="AlphaFoldDB" id="A0A7K4HVB9"/>
<dbReference type="PANTHER" id="PTHR43273">
    <property type="entry name" value="ANAEROBIC SULFATASE-MATURATING ENZYME HOMOLOG ASLB-RELATED"/>
    <property type="match status" value="1"/>
</dbReference>
<dbReference type="RefSeq" id="WP_000431308.1">
    <property type="nucleotide sequence ID" value="NZ_BRYJ01000063.1"/>
</dbReference>
<protein>
    <submittedName>
        <fullName evidence="1">Radical SAM protein</fullName>
    </submittedName>
</protein>
<dbReference type="Gene3D" id="3.20.20.70">
    <property type="entry name" value="Aldolase class I"/>
    <property type="match status" value="1"/>
</dbReference>
<name>A0A7K4HVB9_ESCFE</name>
<dbReference type="EMBL" id="CP055675">
    <property type="protein sequence ID" value="QLM98296.1"/>
    <property type="molecule type" value="Genomic_DNA"/>
</dbReference>
<dbReference type="Proteomes" id="UP000510927">
    <property type="component" value="Chromosome"/>
</dbReference>
<dbReference type="GeneID" id="75059567"/>
<organism evidence="1 2">
    <name type="scientific">Escherichia fergusonii</name>
    <dbReference type="NCBI Taxonomy" id="564"/>
    <lineage>
        <taxon>Bacteria</taxon>
        <taxon>Pseudomonadati</taxon>
        <taxon>Pseudomonadota</taxon>
        <taxon>Gammaproteobacteria</taxon>
        <taxon>Enterobacterales</taxon>
        <taxon>Enterobacteriaceae</taxon>
        <taxon>Escherichia</taxon>
    </lineage>
</organism>
<dbReference type="GO" id="GO:0016491">
    <property type="term" value="F:oxidoreductase activity"/>
    <property type="evidence" value="ECO:0007669"/>
    <property type="project" value="InterPro"/>
</dbReference>
<dbReference type="OMA" id="CEGYQAF"/>
<proteinExistence type="predicted"/>
<evidence type="ECO:0000313" key="2">
    <source>
        <dbReference type="Proteomes" id="UP000510927"/>
    </source>
</evidence>